<organism evidence="1 2">
    <name type="scientific">Parelaphostrongylus tenuis</name>
    <name type="common">Meningeal worm</name>
    <dbReference type="NCBI Taxonomy" id="148309"/>
    <lineage>
        <taxon>Eukaryota</taxon>
        <taxon>Metazoa</taxon>
        <taxon>Ecdysozoa</taxon>
        <taxon>Nematoda</taxon>
        <taxon>Chromadorea</taxon>
        <taxon>Rhabditida</taxon>
        <taxon>Rhabditina</taxon>
        <taxon>Rhabditomorpha</taxon>
        <taxon>Strongyloidea</taxon>
        <taxon>Metastrongylidae</taxon>
        <taxon>Parelaphostrongylus</taxon>
    </lineage>
</organism>
<gene>
    <name evidence="1" type="ORF">KIN20_031107</name>
</gene>
<protein>
    <submittedName>
        <fullName evidence="1">Uncharacterized protein</fullName>
    </submittedName>
</protein>
<comment type="caution">
    <text evidence="1">The sequence shown here is derived from an EMBL/GenBank/DDBJ whole genome shotgun (WGS) entry which is preliminary data.</text>
</comment>
<evidence type="ECO:0000313" key="1">
    <source>
        <dbReference type="EMBL" id="KAJ1369618.1"/>
    </source>
</evidence>
<accession>A0AAD5R565</accession>
<dbReference type="Proteomes" id="UP001196413">
    <property type="component" value="Unassembled WGS sequence"/>
</dbReference>
<dbReference type="EMBL" id="JAHQIW010006624">
    <property type="protein sequence ID" value="KAJ1369618.1"/>
    <property type="molecule type" value="Genomic_DNA"/>
</dbReference>
<dbReference type="AlphaFoldDB" id="A0AAD5R565"/>
<evidence type="ECO:0000313" key="2">
    <source>
        <dbReference type="Proteomes" id="UP001196413"/>
    </source>
</evidence>
<proteinExistence type="predicted"/>
<name>A0AAD5R565_PARTN</name>
<keyword evidence="2" id="KW-1185">Reference proteome</keyword>
<sequence>MGDINDKKKQIGNVRGSQKLRSRNRIAFVSTLSNAFHVVKEGPIKEHTPLPTGFDNRRHGLDIVRTTGFFLKVCLPN</sequence>
<reference evidence="1" key="1">
    <citation type="submission" date="2021-06" db="EMBL/GenBank/DDBJ databases">
        <title>Parelaphostrongylus tenuis whole genome reference sequence.</title>
        <authorList>
            <person name="Garwood T.J."/>
            <person name="Larsen P.A."/>
            <person name="Fountain-Jones N.M."/>
            <person name="Garbe J.R."/>
            <person name="Macchietto M.G."/>
            <person name="Kania S.A."/>
            <person name="Gerhold R.W."/>
            <person name="Richards J.E."/>
            <person name="Wolf T.M."/>
        </authorList>
    </citation>
    <scope>NUCLEOTIDE SEQUENCE</scope>
    <source>
        <strain evidence="1">MNPRO001-30</strain>
        <tissue evidence="1">Meninges</tissue>
    </source>
</reference>